<feature type="signal peptide" evidence="12">
    <location>
        <begin position="1"/>
        <end position="27"/>
    </location>
</feature>
<evidence type="ECO:0000313" key="16">
    <source>
        <dbReference type="EMBL" id="MBO0358073.1"/>
    </source>
</evidence>
<evidence type="ECO:0000259" key="15">
    <source>
        <dbReference type="Pfam" id="PF18962"/>
    </source>
</evidence>
<evidence type="ECO:0000256" key="3">
    <source>
        <dbReference type="ARBA" id="ARBA00006006"/>
    </source>
</evidence>
<dbReference type="GO" id="GO:0008270">
    <property type="term" value="F:zinc ion binding"/>
    <property type="evidence" value="ECO:0007669"/>
    <property type="project" value="InterPro"/>
</dbReference>
<dbReference type="GO" id="GO:0006508">
    <property type="term" value="P:proteolysis"/>
    <property type="evidence" value="ECO:0007669"/>
    <property type="project" value="UniProtKB-KW"/>
</dbReference>
<evidence type="ECO:0000256" key="6">
    <source>
        <dbReference type="ARBA" id="ARBA00022723"/>
    </source>
</evidence>
<evidence type="ECO:0000256" key="1">
    <source>
        <dbReference type="ARBA" id="ARBA00001947"/>
    </source>
</evidence>
<evidence type="ECO:0000256" key="5">
    <source>
        <dbReference type="ARBA" id="ARBA00022670"/>
    </source>
</evidence>
<dbReference type="PANTHER" id="PTHR33478">
    <property type="entry name" value="EXTRACELLULAR METALLOPROTEINASE MEP"/>
    <property type="match status" value="1"/>
</dbReference>
<comment type="caution">
    <text evidence="16">The sequence shown here is derived from an EMBL/GenBank/DDBJ whole genome shotgun (WGS) entry which is preliminary data.</text>
</comment>
<dbReference type="InterPro" id="IPR046450">
    <property type="entry name" value="PA_dom_sf"/>
</dbReference>
<sequence length="878" mass="93078">MKTSFTPTICRPLLVAALLAAPGLAAAQTTPLTTALQQLSSRSAKLGLTEADVLNPAVTSSYTEADAGVTHVYLRQRYQGLEVYGTESDLHLDRSQKVVSLHSAFIANVANAGRAAATTPTLTPVQAVAAAARALNLPAPGSLNVVKDGTPAEGLTFSEGGISLDPIPVKLMYQARPSGELVLVWDVTIAPKANDHYWNARVDARTGQLVDRTDLTVSEPISFLELTEKALATAAWPQATPTGTTAVPNSYNVLPITVESPNHGSRQLVVNPADATYSPFGWHDTNGVTGPEYTITRGNNVHAYEDRAARNGNPIGYSPDGGPDLSFDFPLDLTLSPQANQDAAITNLFYWNNLMHDVMAYKGFNEVSGNFQVKNYSNTGLGNDDVRAEAQDGGGTNNANFSTPVDGSRPRMQMYLWPGIIRATLTVAQPSPVAGNYAGVAAGFGKKLSSTTPVTGNLVLVNDAAATSLGCTVPFTNAAAMTGNIAVVDRGSCDFTAKVRNAQNAGAKAVIVVNNVAGDPTVMGGTDTVGVRIPSIMISLADGTTLKNNLSGGATPAASLIGQVPPPDRDGDYDNGVIAHEYGHGISNRLTGGPAVANCLNNAEQMGEGWSDFFGLWMTTKPGDQGATPRGIGTYVSYQATTGAGIRPQRYSTDFAINNQTYAMIGVAPYTAVHAVGSVWCATLWDLNWKLVDRYGYNRNLKATTGGNNIALKLVMDGLKLQNCRPGFLDGRDAILRADSIYNNKANTYLIWQVFARRGMGIDAEQGSSNSLTDQVAGYLIPTRVLANQPQQERDQLLDLYPNPASNDLTVRLPVSSKSPVQVTVLTVLGKTVLTQAVRSTELQQGLHLNTASLAPGLYIVQLRSDAGSFTKKVLIQH</sequence>
<evidence type="ECO:0000259" key="13">
    <source>
        <dbReference type="Pfam" id="PF02225"/>
    </source>
</evidence>
<accession>A0A939EY72</accession>
<evidence type="ECO:0000256" key="8">
    <source>
        <dbReference type="ARBA" id="ARBA00022801"/>
    </source>
</evidence>
<keyword evidence="6" id="KW-0479">Metal-binding</keyword>
<dbReference type="Pfam" id="PF02225">
    <property type="entry name" value="PA"/>
    <property type="match status" value="1"/>
</dbReference>
<dbReference type="Pfam" id="PF02128">
    <property type="entry name" value="Peptidase_M36"/>
    <property type="match status" value="1"/>
</dbReference>
<dbReference type="InterPro" id="IPR001842">
    <property type="entry name" value="Peptidase_M36"/>
</dbReference>
<organism evidence="16 17">
    <name type="scientific">Hymenobacter telluris</name>
    <dbReference type="NCBI Taxonomy" id="2816474"/>
    <lineage>
        <taxon>Bacteria</taxon>
        <taxon>Pseudomonadati</taxon>
        <taxon>Bacteroidota</taxon>
        <taxon>Cytophagia</taxon>
        <taxon>Cytophagales</taxon>
        <taxon>Hymenobacteraceae</taxon>
        <taxon>Hymenobacter</taxon>
    </lineage>
</organism>
<dbReference type="InterPro" id="IPR027268">
    <property type="entry name" value="Peptidase_M4/M1_CTD_sf"/>
</dbReference>
<dbReference type="SUPFAM" id="SSF52025">
    <property type="entry name" value="PA domain"/>
    <property type="match status" value="1"/>
</dbReference>
<dbReference type="CDD" id="cd04818">
    <property type="entry name" value="PA_subtilisin_1"/>
    <property type="match status" value="1"/>
</dbReference>
<feature type="domain" description="Secretion system C-terminal sorting" evidence="15">
    <location>
        <begin position="800"/>
        <end position="876"/>
    </location>
</feature>
<protein>
    <submittedName>
        <fullName evidence="16">T9SS-dependent M36 family metallopeptidase</fullName>
    </submittedName>
</protein>
<evidence type="ECO:0000256" key="10">
    <source>
        <dbReference type="ARBA" id="ARBA00023049"/>
    </source>
</evidence>
<feature type="domain" description="PA" evidence="13">
    <location>
        <begin position="454"/>
        <end position="546"/>
    </location>
</feature>
<comment type="subcellular location">
    <subcellularLocation>
        <location evidence="2">Secreted</location>
    </subcellularLocation>
</comment>
<keyword evidence="4" id="KW-0964">Secreted</keyword>
<keyword evidence="8" id="KW-0378">Hydrolase</keyword>
<comment type="similarity">
    <text evidence="3">Belongs to the peptidase M36 family.</text>
</comment>
<evidence type="ECO:0000256" key="12">
    <source>
        <dbReference type="SAM" id="SignalP"/>
    </source>
</evidence>
<dbReference type="PANTHER" id="PTHR33478:SF1">
    <property type="entry name" value="EXTRACELLULAR METALLOPROTEINASE MEP"/>
    <property type="match status" value="1"/>
</dbReference>
<dbReference type="RefSeq" id="WP_206984000.1">
    <property type="nucleotide sequence ID" value="NZ_JAFLQZ010000004.1"/>
</dbReference>
<proteinExistence type="inferred from homology"/>
<dbReference type="AlphaFoldDB" id="A0A939EY72"/>
<keyword evidence="17" id="KW-1185">Reference proteome</keyword>
<dbReference type="InterPro" id="IPR026444">
    <property type="entry name" value="Secre_tail"/>
</dbReference>
<evidence type="ECO:0000256" key="11">
    <source>
        <dbReference type="ARBA" id="ARBA00023145"/>
    </source>
</evidence>
<keyword evidence="7 12" id="KW-0732">Signal</keyword>
<comment type="cofactor">
    <cofactor evidence="1">
        <name>Zn(2+)</name>
        <dbReference type="ChEBI" id="CHEBI:29105"/>
    </cofactor>
</comment>
<dbReference type="Gene3D" id="3.10.170.10">
    <property type="match status" value="1"/>
</dbReference>
<dbReference type="NCBIfam" id="NF038113">
    <property type="entry name" value="T9SSA_dep_M36"/>
    <property type="match status" value="1"/>
</dbReference>
<feature type="domain" description="FTP" evidence="14">
    <location>
        <begin position="58"/>
        <end position="105"/>
    </location>
</feature>
<dbReference type="SUPFAM" id="SSF55486">
    <property type="entry name" value="Metalloproteases ('zincins'), catalytic domain"/>
    <property type="match status" value="1"/>
</dbReference>
<dbReference type="InterPro" id="IPR011096">
    <property type="entry name" value="FTP_domain"/>
</dbReference>
<keyword evidence="10" id="KW-0482">Metalloprotease</keyword>
<evidence type="ECO:0000256" key="7">
    <source>
        <dbReference type="ARBA" id="ARBA00022729"/>
    </source>
</evidence>
<dbReference type="Pfam" id="PF07504">
    <property type="entry name" value="FTP"/>
    <property type="match status" value="1"/>
</dbReference>
<dbReference type="NCBIfam" id="TIGR04183">
    <property type="entry name" value="Por_Secre_tail"/>
    <property type="match status" value="1"/>
</dbReference>
<dbReference type="CDD" id="cd09596">
    <property type="entry name" value="M36"/>
    <property type="match status" value="1"/>
</dbReference>
<dbReference type="EMBL" id="JAFLQZ010000004">
    <property type="protein sequence ID" value="MBO0358073.1"/>
    <property type="molecule type" value="Genomic_DNA"/>
</dbReference>
<dbReference type="Pfam" id="PF18962">
    <property type="entry name" value="Por_Secre_tail"/>
    <property type="match status" value="1"/>
</dbReference>
<evidence type="ECO:0000256" key="2">
    <source>
        <dbReference type="ARBA" id="ARBA00004613"/>
    </source>
</evidence>
<dbReference type="Proteomes" id="UP000664144">
    <property type="component" value="Unassembled WGS sequence"/>
</dbReference>
<dbReference type="InterPro" id="IPR050371">
    <property type="entry name" value="Fungal_virulence_M36"/>
</dbReference>
<keyword evidence="5" id="KW-0645">Protease</keyword>
<gene>
    <name evidence="16" type="ORF">J0X19_08975</name>
</gene>
<dbReference type="GO" id="GO:0004222">
    <property type="term" value="F:metalloendopeptidase activity"/>
    <property type="evidence" value="ECO:0007669"/>
    <property type="project" value="InterPro"/>
</dbReference>
<dbReference type="GO" id="GO:0005615">
    <property type="term" value="C:extracellular space"/>
    <property type="evidence" value="ECO:0007669"/>
    <property type="project" value="InterPro"/>
</dbReference>
<keyword evidence="11" id="KW-0865">Zymogen</keyword>
<reference evidence="16" key="1">
    <citation type="submission" date="2021-03" db="EMBL/GenBank/DDBJ databases">
        <authorList>
            <person name="Kim M.K."/>
        </authorList>
    </citation>
    <scope>NUCLEOTIDE SEQUENCE</scope>
    <source>
        <strain evidence="16">BT186</strain>
    </source>
</reference>
<dbReference type="Gene3D" id="1.10.390.10">
    <property type="entry name" value="Neutral Protease Domain 2"/>
    <property type="match status" value="1"/>
</dbReference>
<feature type="chain" id="PRO_5037762277" evidence="12">
    <location>
        <begin position="28"/>
        <end position="878"/>
    </location>
</feature>
<evidence type="ECO:0000256" key="4">
    <source>
        <dbReference type="ARBA" id="ARBA00022525"/>
    </source>
</evidence>
<dbReference type="Gene3D" id="3.50.30.30">
    <property type="match status" value="1"/>
</dbReference>
<dbReference type="InterPro" id="IPR003137">
    <property type="entry name" value="PA_domain"/>
</dbReference>
<evidence type="ECO:0000313" key="17">
    <source>
        <dbReference type="Proteomes" id="UP000664144"/>
    </source>
</evidence>
<keyword evidence="9" id="KW-0862">Zinc</keyword>
<evidence type="ECO:0000256" key="9">
    <source>
        <dbReference type="ARBA" id="ARBA00022833"/>
    </source>
</evidence>
<name>A0A939EY72_9BACT</name>
<evidence type="ECO:0000259" key="14">
    <source>
        <dbReference type="Pfam" id="PF07504"/>
    </source>
</evidence>